<evidence type="ECO:0000259" key="7">
    <source>
        <dbReference type="PROSITE" id="PS51873"/>
    </source>
</evidence>
<keyword evidence="1" id="KW-0808">Transferase</keyword>
<keyword evidence="5" id="KW-0833">Ubl conjugation pathway</keyword>
<accession>A0ABQ7BT63</accession>
<keyword evidence="2" id="KW-0479">Metal-binding</keyword>
<keyword evidence="6" id="KW-0862">Zinc</keyword>
<evidence type="ECO:0000256" key="6">
    <source>
        <dbReference type="ARBA" id="ARBA00022833"/>
    </source>
</evidence>
<dbReference type="InterPro" id="IPR044066">
    <property type="entry name" value="TRIAD_supradom"/>
</dbReference>
<comment type="caution">
    <text evidence="8">The sequence shown here is derived from an EMBL/GenBank/DDBJ whole genome shotgun (WGS) entry which is preliminary data.</text>
</comment>
<dbReference type="Pfam" id="PF22191">
    <property type="entry name" value="IBR_1"/>
    <property type="match status" value="1"/>
</dbReference>
<keyword evidence="3" id="KW-0677">Repeat</keyword>
<sequence>MEEAVTLFNSELNNLALNLYLHGCGSAIRLKGFGNLEEDGGRRVMFGLSERIIAFIYLMAQHLACLFGQFSSTVERGLFRKRVNVKKFPKCSIPIQLSEGCPHMTCICKFEFCWTCLSPWTNEHVEMPCEASTSSSSSGESDDISEAVFLSEAEIYYKRLFSLRAGQYLKWICAFAHQHRLDVVKFVGIKEEAEQQLEGLISCAVASASTKIREVELLSCTKKTRKSYDNMVAKRRWDCRYFLLVDCHMAEKRQGKKSVALEPYALEKAGDIRVHELKL</sequence>
<evidence type="ECO:0000256" key="1">
    <source>
        <dbReference type="ARBA" id="ARBA00022679"/>
    </source>
</evidence>
<evidence type="ECO:0000313" key="9">
    <source>
        <dbReference type="Proteomes" id="UP000266723"/>
    </source>
</evidence>
<dbReference type="Gene3D" id="1.20.120.1750">
    <property type="match status" value="1"/>
</dbReference>
<feature type="domain" description="RING-type" evidence="7">
    <location>
        <begin position="1"/>
        <end position="133"/>
    </location>
</feature>
<evidence type="ECO:0000256" key="4">
    <source>
        <dbReference type="ARBA" id="ARBA00022771"/>
    </source>
</evidence>
<dbReference type="Proteomes" id="UP000266723">
    <property type="component" value="Unassembled WGS sequence"/>
</dbReference>
<dbReference type="SMART" id="SM00647">
    <property type="entry name" value="IBR"/>
    <property type="match status" value="1"/>
</dbReference>
<evidence type="ECO:0000256" key="2">
    <source>
        <dbReference type="ARBA" id="ARBA00022723"/>
    </source>
</evidence>
<evidence type="ECO:0000313" key="8">
    <source>
        <dbReference type="EMBL" id="KAF3542463.1"/>
    </source>
</evidence>
<keyword evidence="4" id="KW-0863">Zinc-finger</keyword>
<proteinExistence type="predicted"/>
<protein>
    <recommendedName>
        <fullName evidence="7">RING-type domain-containing protein</fullName>
    </recommendedName>
</protein>
<dbReference type="EMBL" id="QGKV02000832">
    <property type="protein sequence ID" value="KAF3542463.1"/>
    <property type="molecule type" value="Genomic_DNA"/>
</dbReference>
<organism evidence="8 9">
    <name type="scientific">Brassica cretica</name>
    <name type="common">Mustard</name>
    <dbReference type="NCBI Taxonomy" id="69181"/>
    <lineage>
        <taxon>Eukaryota</taxon>
        <taxon>Viridiplantae</taxon>
        <taxon>Streptophyta</taxon>
        <taxon>Embryophyta</taxon>
        <taxon>Tracheophyta</taxon>
        <taxon>Spermatophyta</taxon>
        <taxon>Magnoliopsida</taxon>
        <taxon>eudicotyledons</taxon>
        <taxon>Gunneridae</taxon>
        <taxon>Pentapetalae</taxon>
        <taxon>rosids</taxon>
        <taxon>malvids</taxon>
        <taxon>Brassicales</taxon>
        <taxon>Brassicaceae</taxon>
        <taxon>Brassiceae</taxon>
        <taxon>Brassica</taxon>
    </lineage>
</organism>
<evidence type="ECO:0000256" key="5">
    <source>
        <dbReference type="ARBA" id="ARBA00022786"/>
    </source>
</evidence>
<name>A0ABQ7BT63_BRACR</name>
<evidence type="ECO:0000256" key="3">
    <source>
        <dbReference type="ARBA" id="ARBA00022737"/>
    </source>
</evidence>
<keyword evidence="9" id="KW-1185">Reference proteome</keyword>
<dbReference type="InterPro" id="IPR002867">
    <property type="entry name" value="IBR_dom"/>
</dbReference>
<reference evidence="8 9" key="1">
    <citation type="journal article" date="2020" name="BMC Genomics">
        <title>Intraspecific diversification of the crop wild relative Brassica cretica Lam. using demographic model selection.</title>
        <authorList>
            <person name="Kioukis A."/>
            <person name="Michalopoulou V.A."/>
            <person name="Briers L."/>
            <person name="Pirintsos S."/>
            <person name="Studholme D.J."/>
            <person name="Pavlidis P."/>
            <person name="Sarris P.F."/>
        </authorList>
    </citation>
    <scope>NUCLEOTIDE SEQUENCE [LARGE SCALE GENOMIC DNA]</scope>
    <source>
        <strain evidence="9">cv. PFS-1207/04</strain>
    </source>
</reference>
<gene>
    <name evidence="8" type="ORF">DY000_02010391</name>
</gene>
<dbReference type="PROSITE" id="PS51873">
    <property type="entry name" value="TRIAD"/>
    <property type="match status" value="1"/>
</dbReference>
<dbReference type="SUPFAM" id="SSF57850">
    <property type="entry name" value="RING/U-box"/>
    <property type="match status" value="1"/>
</dbReference>